<keyword evidence="2" id="KW-1185">Reference proteome</keyword>
<accession>A0AAN9JYG2</accession>
<evidence type="ECO:0000313" key="2">
    <source>
        <dbReference type="Proteomes" id="UP001367508"/>
    </source>
</evidence>
<dbReference type="AlphaFoldDB" id="A0AAN9JYG2"/>
<dbReference type="Proteomes" id="UP001367508">
    <property type="component" value="Unassembled WGS sequence"/>
</dbReference>
<reference evidence="1 2" key="1">
    <citation type="submission" date="2024-01" db="EMBL/GenBank/DDBJ databases">
        <title>The genomes of 5 underutilized Papilionoideae crops provide insights into root nodulation and disease resistanc.</title>
        <authorList>
            <person name="Jiang F."/>
        </authorList>
    </citation>
    <scope>NUCLEOTIDE SEQUENCE [LARGE SCALE GENOMIC DNA]</scope>
    <source>
        <strain evidence="1">LVBAO_FW01</strain>
        <tissue evidence="1">Leaves</tissue>
    </source>
</reference>
<name>A0AAN9JYG2_CANGL</name>
<proteinExistence type="predicted"/>
<protein>
    <submittedName>
        <fullName evidence="1">Uncharacterized protein</fullName>
    </submittedName>
</protein>
<gene>
    <name evidence="1" type="ORF">VNO77_44642</name>
</gene>
<dbReference type="EMBL" id="JAYMYQ010000011">
    <property type="protein sequence ID" value="KAK7306689.1"/>
    <property type="molecule type" value="Genomic_DNA"/>
</dbReference>
<evidence type="ECO:0000313" key="1">
    <source>
        <dbReference type="EMBL" id="KAK7306689.1"/>
    </source>
</evidence>
<sequence length="177" mass="20176">MSFIYLLALYPKFYRLQTDFYIELIHPEVTSDDPSIGTITQAKRHVMENVQAFECIAWRKTLATVRDNLGILGLLGAIWSFESLTSTGAETRCVQDSVWSDQGFILCAPRSNFLVHARPLEELFLGLAFRLYHESCGIIQFKLKGLFSGSRTYWNRPSMCSRVSLGDPSYDRIAGRH</sequence>
<organism evidence="1 2">
    <name type="scientific">Canavalia gladiata</name>
    <name type="common">Sword bean</name>
    <name type="synonym">Dolichos gladiatus</name>
    <dbReference type="NCBI Taxonomy" id="3824"/>
    <lineage>
        <taxon>Eukaryota</taxon>
        <taxon>Viridiplantae</taxon>
        <taxon>Streptophyta</taxon>
        <taxon>Embryophyta</taxon>
        <taxon>Tracheophyta</taxon>
        <taxon>Spermatophyta</taxon>
        <taxon>Magnoliopsida</taxon>
        <taxon>eudicotyledons</taxon>
        <taxon>Gunneridae</taxon>
        <taxon>Pentapetalae</taxon>
        <taxon>rosids</taxon>
        <taxon>fabids</taxon>
        <taxon>Fabales</taxon>
        <taxon>Fabaceae</taxon>
        <taxon>Papilionoideae</taxon>
        <taxon>50 kb inversion clade</taxon>
        <taxon>NPAAA clade</taxon>
        <taxon>indigoferoid/millettioid clade</taxon>
        <taxon>Phaseoleae</taxon>
        <taxon>Canavalia</taxon>
    </lineage>
</organism>
<comment type="caution">
    <text evidence="1">The sequence shown here is derived from an EMBL/GenBank/DDBJ whole genome shotgun (WGS) entry which is preliminary data.</text>
</comment>